<dbReference type="Gene3D" id="3.30.1140.40">
    <property type="entry name" value="Tctex-1"/>
    <property type="match status" value="1"/>
</dbReference>
<dbReference type="GO" id="GO:0007018">
    <property type="term" value="P:microtubule-based movement"/>
    <property type="evidence" value="ECO:0007669"/>
    <property type="project" value="TreeGrafter"/>
</dbReference>
<protein>
    <submittedName>
        <fullName evidence="1">Dynein light chain Tctex-type</fullName>
    </submittedName>
</protein>
<comment type="caution">
    <text evidence="1">The sequence shown here is derived from an EMBL/GenBank/DDBJ whole genome shotgun (WGS) entry which is preliminary data.</text>
</comment>
<dbReference type="EMBL" id="BNJQ01000001">
    <property type="protein sequence ID" value="GHP01503.1"/>
    <property type="molecule type" value="Genomic_DNA"/>
</dbReference>
<reference evidence="1" key="1">
    <citation type="submission" date="2020-10" db="EMBL/GenBank/DDBJ databases">
        <title>Unveiling of a novel bifunctional photoreceptor, Dualchrome1, isolated from a cosmopolitan green alga.</title>
        <authorList>
            <person name="Suzuki S."/>
            <person name="Kawachi M."/>
        </authorList>
    </citation>
    <scope>NUCLEOTIDE SEQUENCE</scope>
    <source>
        <strain evidence="1">NIES 2893</strain>
    </source>
</reference>
<sequence>MDGELGPGGLTEEQLVDSDEIEQLVNEAVTSVVGENVFNHAKVNVWTGNVVEGCLKRLASLTKPFKYVVTANIMQRCGAGVHTASTCWWDAETDGKLCVTYDRNQTMYVIVAVFWVAI</sequence>
<dbReference type="GO" id="GO:0005868">
    <property type="term" value="C:cytoplasmic dynein complex"/>
    <property type="evidence" value="ECO:0007669"/>
    <property type="project" value="TreeGrafter"/>
</dbReference>
<name>A0A830H5G3_9CHLO</name>
<dbReference type="PANTHER" id="PTHR21255">
    <property type="entry name" value="T-COMPLEX-ASSOCIATED-TESTIS-EXPRESSED 1/ DYNEIN LIGHT CHAIN"/>
    <property type="match status" value="1"/>
</dbReference>
<gene>
    <name evidence="1" type="ORF">PPROV_000025900</name>
</gene>
<dbReference type="Pfam" id="PF03645">
    <property type="entry name" value="Tctex-1"/>
    <property type="match status" value="1"/>
</dbReference>
<dbReference type="OrthoDB" id="10059120at2759"/>
<dbReference type="GO" id="GO:0045505">
    <property type="term" value="F:dynein intermediate chain binding"/>
    <property type="evidence" value="ECO:0007669"/>
    <property type="project" value="TreeGrafter"/>
</dbReference>
<evidence type="ECO:0000313" key="2">
    <source>
        <dbReference type="Proteomes" id="UP000660262"/>
    </source>
</evidence>
<proteinExistence type="predicted"/>
<dbReference type="GO" id="GO:0005737">
    <property type="term" value="C:cytoplasm"/>
    <property type="evidence" value="ECO:0007669"/>
    <property type="project" value="TreeGrafter"/>
</dbReference>
<accession>A0A830H5G3</accession>
<dbReference type="AlphaFoldDB" id="A0A830H5G3"/>
<organism evidence="1 2">
    <name type="scientific">Pycnococcus provasolii</name>
    <dbReference type="NCBI Taxonomy" id="41880"/>
    <lineage>
        <taxon>Eukaryota</taxon>
        <taxon>Viridiplantae</taxon>
        <taxon>Chlorophyta</taxon>
        <taxon>Pseudoscourfieldiophyceae</taxon>
        <taxon>Pseudoscourfieldiales</taxon>
        <taxon>Pycnococcaceae</taxon>
        <taxon>Pycnococcus</taxon>
    </lineage>
</organism>
<dbReference type="InterPro" id="IPR038586">
    <property type="entry name" value="Tctex-1-like_sf"/>
</dbReference>
<dbReference type="Proteomes" id="UP000660262">
    <property type="component" value="Unassembled WGS sequence"/>
</dbReference>
<evidence type="ECO:0000313" key="1">
    <source>
        <dbReference type="EMBL" id="GHP01503.1"/>
    </source>
</evidence>
<keyword evidence="2" id="KW-1185">Reference proteome</keyword>
<dbReference type="InterPro" id="IPR005334">
    <property type="entry name" value="Tctex-1-like"/>
</dbReference>
<dbReference type="PANTHER" id="PTHR21255:SF4">
    <property type="entry name" value="DYNEIN LIGHT CHAIN TCTEX-TYPE"/>
    <property type="match status" value="1"/>
</dbReference>
<dbReference type="CDD" id="cd21455">
    <property type="entry name" value="DLC-like_DYNLT1_DYNLT3"/>
    <property type="match status" value="1"/>
</dbReference>